<feature type="transmembrane region" description="Helical" evidence="2">
    <location>
        <begin position="306"/>
        <end position="328"/>
    </location>
</feature>
<reference evidence="3" key="1">
    <citation type="submission" date="2021-01" db="EMBL/GenBank/DDBJ databases">
        <authorList>
            <person name="Corre E."/>
            <person name="Pelletier E."/>
            <person name="Niang G."/>
            <person name="Scheremetjew M."/>
            <person name="Finn R."/>
            <person name="Kale V."/>
            <person name="Holt S."/>
            <person name="Cochrane G."/>
            <person name="Meng A."/>
            <person name="Brown T."/>
            <person name="Cohen L."/>
        </authorList>
    </citation>
    <scope>NUCLEOTIDE SEQUENCE</scope>
    <source>
        <strain evidence="3">CCMP1413</strain>
    </source>
</reference>
<organism evidence="3">
    <name type="scientific">Prasinoderma coloniale</name>
    <dbReference type="NCBI Taxonomy" id="156133"/>
    <lineage>
        <taxon>Eukaryota</taxon>
        <taxon>Viridiplantae</taxon>
        <taxon>Prasinodermophyta</taxon>
        <taxon>Prasinodermophyceae</taxon>
        <taxon>Prasinodermales</taxon>
        <taxon>Prasinodermaceae</taxon>
        <taxon>Prasinoderma</taxon>
    </lineage>
</organism>
<keyword evidence="2" id="KW-0812">Transmembrane</keyword>
<feature type="compositionally biased region" description="Basic and acidic residues" evidence="1">
    <location>
        <begin position="351"/>
        <end position="373"/>
    </location>
</feature>
<name>A0A7R9Y6E0_9VIRI</name>
<evidence type="ECO:0000256" key="2">
    <source>
        <dbReference type="SAM" id="Phobius"/>
    </source>
</evidence>
<dbReference type="AlphaFoldDB" id="A0A7R9Y6E0"/>
<evidence type="ECO:0000313" key="3">
    <source>
        <dbReference type="EMBL" id="CAD8246833.1"/>
    </source>
</evidence>
<feature type="region of interest" description="Disordered" evidence="1">
    <location>
        <begin position="338"/>
        <end position="386"/>
    </location>
</feature>
<feature type="transmembrane region" description="Helical" evidence="2">
    <location>
        <begin position="90"/>
        <end position="109"/>
    </location>
</feature>
<protein>
    <submittedName>
        <fullName evidence="3">Uncharacterized protein</fullName>
    </submittedName>
</protein>
<feature type="transmembrane region" description="Helical" evidence="2">
    <location>
        <begin position="216"/>
        <end position="238"/>
    </location>
</feature>
<sequence length="386" mass="38909">MPDAGAGAAKSSKKALPVTALACASSALEGALRASGRWLCGFRASGWRWCAALCVGAAFLASLSGVWSAAGCLRNAAYGADRVVHQELGHLAPGGFVLGVAVLSAAYAAPAARGAASALACSSPARPLGTSRTSSPQALRALRAALQAQESRLMSALGLTFLLIFTVGEGGGALRDLGLLPGAGGGRSLDMRSMKDQQHTFQALLWVASGALGRVLLRRGLVCGVHMLVPYAATAFMMAVHSQHQSGEHAALAHAAHGALMLAAGLLRFSGAVAAYSLVASMAAVTFIASSQCLTTAAAQAWRMDAVGYLLLVQCVAVGLWVAAVWLFEPALGPGADDGANEGGGSGVGVEDPKEERAGERLGKRLGGEEGARARAVAGGGAQEAV</sequence>
<feature type="transmembrane region" description="Helical" evidence="2">
    <location>
        <begin position="153"/>
        <end position="174"/>
    </location>
</feature>
<accession>A0A7R9Y6E0</accession>
<gene>
    <name evidence="3" type="ORF">PCOL08062_LOCUS9859</name>
</gene>
<keyword evidence="2" id="KW-0472">Membrane</keyword>
<feature type="transmembrane region" description="Helical" evidence="2">
    <location>
        <begin position="273"/>
        <end position="294"/>
    </location>
</feature>
<evidence type="ECO:0000256" key="1">
    <source>
        <dbReference type="SAM" id="MobiDB-lite"/>
    </source>
</evidence>
<feature type="transmembrane region" description="Helical" evidence="2">
    <location>
        <begin position="47"/>
        <end position="70"/>
    </location>
</feature>
<proteinExistence type="predicted"/>
<dbReference type="EMBL" id="HBDZ01012859">
    <property type="protein sequence ID" value="CAD8246833.1"/>
    <property type="molecule type" value="Transcribed_RNA"/>
</dbReference>
<keyword evidence="2" id="KW-1133">Transmembrane helix</keyword>